<feature type="transmembrane region" description="Helical" evidence="1">
    <location>
        <begin position="78"/>
        <end position="101"/>
    </location>
</feature>
<evidence type="ECO:0000313" key="3">
    <source>
        <dbReference type="EMBL" id="MEN9060235.1"/>
    </source>
</evidence>
<evidence type="ECO:0000313" key="4">
    <source>
        <dbReference type="Proteomes" id="UP001428774"/>
    </source>
</evidence>
<keyword evidence="1" id="KW-1133">Transmembrane helix</keyword>
<keyword evidence="4" id="KW-1185">Reference proteome</keyword>
<organism evidence="3 4">
    <name type="scientific">Ponticoccus litoralis</name>
    <dbReference type="NCBI Taxonomy" id="422297"/>
    <lineage>
        <taxon>Bacteria</taxon>
        <taxon>Pseudomonadati</taxon>
        <taxon>Pseudomonadota</taxon>
        <taxon>Alphaproteobacteria</taxon>
        <taxon>Rhodobacterales</taxon>
        <taxon>Roseobacteraceae</taxon>
        <taxon>Ponticoccus</taxon>
    </lineage>
</organism>
<dbReference type="InterPro" id="IPR007896">
    <property type="entry name" value="BTP_bacteria"/>
</dbReference>
<dbReference type="EMBL" id="JBDNCH010000002">
    <property type="protein sequence ID" value="MEN9060235.1"/>
    <property type="molecule type" value="Genomic_DNA"/>
</dbReference>
<feature type="domain" description="Chlorhexidine efflux transporter" evidence="2">
    <location>
        <begin position="72"/>
        <end position="134"/>
    </location>
</feature>
<proteinExistence type="predicted"/>
<dbReference type="Pfam" id="PF05232">
    <property type="entry name" value="BTP"/>
    <property type="match status" value="2"/>
</dbReference>
<dbReference type="Proteomes" id="UP001428774">
    <property type="component" value="Unassembled WGS sequence"/>
</dbReference>
<sequence length="141" mass="15911">MRSFPDRLRHAISFEALALLIVTPLGAWVFDHALSEIGVIAVVGATLATLWTLLYNWLFDLALNRRTGSTLKTPRVRVLHALLFEAGLLVLLAPFIAWYLAVPLLEALVMDVAFAGFYVVYAFAYNWLYDRVFPLPEWSQG</sequence>
<evidence type="ECO:0000256" key="1">
    <source>
        <dbReference type="SAM" id="Phobius"/>
    </source>
</evidence>
<keyword evidence="1" id="KW-0812">Transmembrane</keyword>
<feature type="transmembrane region" description="Helical" evidence="1">
    <location>
        <begin position="37"/>
        <end position="58"/>
    </location>
</feature>
<dbReference type="RefSeq" id="WP_347165418.1">
    <property type="nucleotide sequence ID" value="NZ_JBDNCH010000002.1"/>
</dbReference>
<dbReference type="NCBIfam" id="NF033664">
    <property type="entry name" value="PACE_transport"/>
    <property type="match status" value="1"/>
</dbReference>
<protein>
    <submittedName>
        <fullName evidence="3">PACE efflux transporter</fullName>
    </submittedName>
</protein>
<keyword evidence="1" id="KW-0472">Membrane</keyword>
<accession>A0AAW9SJ85</accession>
<evidence type="ECO:0000259" key="2">
    <source>
        <dbReference type="Pfam" id="PF05232"/>
    </source>
</evidence>
<gene>
    <name evidence="3" type="ORF">ABFB10_03460</name>
</gene>
<comment type="caution">
    <text evidence="3">The sequence shown here is derived from an EMBL/GenBank/DDBJ whole genome shotgun (WGS) entry which is preliminary data.</text>
</comment>
<dbReference type="AlphaFoldDB" id="A0AAW9SJ85"/>
<reference evidence="3 4" key="1">
    <citation type="submission" date="2024-05" db="EMBL/GenBank/DDBJ databases">
        <title>Genome sequence of Ponticoccus litoralis KCCM 90028.</title>
        <authorList>
            <person name="Kim J.M."/>
            <person name="Lee J.K."/>
            <person name="Choi B.J."/>
            <person name="Bayburt H."/>
            <person name="Baek J.H."/>
            <person name="Jeon C.O."/>
        </authorList>
    </citation>
    <scope>NUCLEOTIDE SEQUENCE [LARGE SCALE GENOMIC DNA]</scope>
    <source>
        <strain evidence="3 4">KCCM 90028</strain>
    </source>
</reference>
<feature type="transmembrane region" description="Helical" evidence="1">
    <location>
        <begin position="107"/>
        <end position="128"/>
    </location>
</feature>
<feature type="domain" description="Chlorhexidine efflux transporter" evidence="2">
    <location>
        <begin position="2"/>
        <end position="62"/>
    </location>
</feature>
<dbReference type="InterPro" id="IPR058208">
    <property type="entry name" value="PACE"/>
</dbReference>
<feature type="transmembrane region" description="Helical" evidence="1">
    <location>
        <begin position="12"/>
        <end position="31"/>
    </location>
</feature>
<name>A0AAW9SJ85_9RHOB</name>